<organism evidence="1 2">
    <name type="scientific">Tetrabaena socialis</name>
    <dbReference type="NCBI Taxonomy" id="47790"/>
    <lineage>
        <taxon>Eukaryota</taxon>
        <taxon>Viridiplantae</taxon>
        <taxon>Chlorophyta</taxon>
        <taxon>core chlorophytes</taxon>
        <taxon>Chlorophyceae</taxon>
        <taxon>CS clade</taxon>
        <taxon>Chlamydomonadales</taxon>
        <taxon>Tetrabaenaceae</taxon>
        <taxon>Tetrabaena</taxon>
    </lineage>
</organism>
<dbReference type="SUPFAM" id="SSF74650">
    <property type="entry name" value="Galactose mutarotase-like"/>
    <property type="match status" value="1"/>
</dbReference>
<dbReference type="InterPro" id="IPR011013">
    <property type="entry name" value="Gal_mutarotase_sf_dom"/>
</dbReference>
<reference evidence="1 2" key="1">
    <citation type="journal article" date="2017" name="Mol. Biol. Evol.">
        <title>The 4-celled Tetrabaena socialis nuclear genome reveals the essential components for genetic control of cell number at the origin of multicellularity in the volvocine lineage.</title>
        <authorList>
            <person name="Featherston J."/>
            <person name="Arakaki Y."/>
            <person name="Hanschen E.R."/>
            <person name="Ferris P.J."/>
            <person name="Michod R.E."/>
            <person name="Olson B.J.S.C."/>
            <person name="Nozaki H."/>
            <person name="Durand P.M."/>
        </authorList>
    </citation>
    <scope>NUCLEOTIDE SEQUENCE [LARGE SCALE GENOMIC DNA]</scope>
    <source>
        <strain evidence="1 2">NIES-571</strain>
    </source>
</reference>
<protein>
    <submittedName>
        <fullName evidence="1">Uncharacterized protein</fullName>
    </submittedName>
</protein>
<dbReference type="GO" id="GO:0030246">
    <property type="term" value="F:carbohydrate binding"/>
    <property type="evidence" value="ECO:0007669"/>
    <property type="project" value="InterPro"/>
</dbReference>
<dbReference type="Gene3D" id="2.70.98.10">
    <property type="match status" value="1"/>
</dbReference>
<dbReference type="GO" id="GO:0003824">
    <property type="term" value="F:catalytic activity"/>
    <property type="evidence" value="ECO:0007669"/>
    <property type="project" value="InterPro"/>
</dbReference>
<comment type="caution">
    <text evidence="1">The sequence shown here is derived from an EMBL/GenBank/DDBJ whole genome shotgun (WGS) entry which is preliminary data.</text>
</comment>
<sequence length="110" mass="11485">MGSPWLVGTLLLGTSAALAAGLLAFIKIRGPPDVKSWHAGLPVFKLRNANGMEVHVSVLGAAILKLIVPDKKGAKADVVLGYGTVEEYEVPDGSFTRSNAMAKPCKCPSP</sequence>
<dbReference type="AlphaFoldDB" id="A0A2J8A337"/>
<accession>A0A2J8A337</accession>
<dbReference type="OrthoDB" id="274691at2759"/>
<evidence type="ECO:0000313" key="2">
    <source>
        <dbReference type="Proteomes" id="UP000236333"/>
    </source>
</evidence>
<proteinExistence type="predicted"/>
<dbReference type="InterPro" id="IPR014718">
    <property type="entry name" value="GH-type_carb-bd"/>
</dbReference>
<dbReference type="Proteomes" id="UP000236333">
    <property type="component" value="Unassembled WGS sequence"/>
</dbReference>
<dbReference type="EMBL" id="PGGS01000207">
    <property type="protein sequence ID" value="PNH06923.1"/>
    <property type="molecule type" value="Genomic_DNA"/>
</dbReference>
<evidence type="ECO:0000313" key="1">
    <source>
        <dbReference type="EMBL" id="PNH06923.1"/>
    </source>
</evidence>
<name>A0A2J8A337_9CHLO</name>
<gene>
    <name evidence="1" type="ORF">TSOC_006654</name>
</gene>
<dbReference type="GO" id="GO:0005975">
    <property type="term" value="P:carbohydrate metabolic process"/>
    <property type="evidence" value="ECO:0007669"/>
    <property type="project" value="InterPro"/>
</dbReference>
<keyword evidence="2" id="KW-1185">Reference proteome</keyword>